<keyword evidence="8" id="KW-0325">Glycoprotein</keyword>
<keyword evidence="5 10" id="KW-0479">Metal-binding</keyword>
<gene>
    <name evidence="15" type="ORF">SLEP1_g52591</name>
</gene>
<feature type="chain" id="PRO_5043098119" description="Germin-like protein" evidence="13">
    <location>
        <begin position="21"/>
        <end position="221"/>
    </location>
</feature>
<evidence type="ECO:0000256" key="1">
    <source>
        <dbReference type="ARBA" id="ARBA00004271"/>
    </source>
</evidence>
<dbReference type="GO" id="GO:2000280">
    <property type="term" value="P:regulation of root development"/>
    <property type="evidence" value="ECO:0007669"/>
    <property type="project" value="UniProtKB-ARBA"/>
</dbReference>
<dbReference type="FunFam" id="2.60.120.10:FF:000025">
    <property type="entry name" value="germin-like protein subfamily 2 member 1"/>
    <property type="match status" value="1"/>
</dbReference>
<dbReference type="GO" id="GO:0010497">
    <property type="term" value="P:plasmodesmata-mediated intercellular transport"/>
    <property type="evidence" value="ECO:0007669"/>
    <property type="project" value="UniProtKB-ARBA"/>
</dbReference>
<dbReference type="Proteomes" id="UP001054252">
    <property type="component" value="Unassembled WGS sequence"/>
</dbReference>
<evidence type="ECO:0000256" key="4">
    <source>
        <dbReference type="ARBA" id="ARBA00022525"/>
    </source>
</evidence>
<feature type="binding site" evidence="11">
    <location>
        <position position="107"/>
    </location>
    <ligand>
        <name>Mn(2+)</name>
        <dbReference type="ChEBI" id="CHEBI:29035"/>
    </ligand>
</feature>
<evidence type="ECO:0000256" key="13">
    <source>
        <dbReference type="RuleBase" id="RU366015"/>
    </source>
</evidence>
<dbReference type="GO" id="GO:0048046">
    <property type="term" value="C:apoplast"/>
    <property type="evidence" value="ECO:0007669"/>
    <property type="project" value="UniProtKB-SubCell"/>
</dbReference>
<feature type="binding site" evidence="10">
    <location>
        <position position="107"/>
    </location>
    <ligand>
        <name>oxalate</name>
        <dbReference type="ChEBI" id="CHEBI:30623"/>
    </ligand>
</feature>
<feature type="binding site" evidence="11">
    <location>
        <position position="112"/>
    </location>
    <ligand>
        <name>Mn(2+)</name>
        <dbReference type="ChEBI" id="CHEBI:29035"/>
    </ligand>
</feature>
<keyword evidence="9 10" id="KW-0464">Manganese</keyword>
<evidence type="ECO:0000256" key="10">
    <source>
        <dbReference type="PIRSR" id="PIRSR601929-1"/>
    </source>
</evidence>
<name>A0AAV5M6S3_9ROSI</name>
<sequence>MNSTLFFCIMFCTCISIGLADPGNLQDTCPTGPQTMFINGLLCKNPVNISASDFKSTKLRDAGNTKNSLGSAVSIATDIDFPGLNTLGLSTARTDLEVAGLVTPHSHPRATEMFFLYNGSVMAGFIDTNNKVFRTLMKAGDVIVFPRGLFHFCYNVGSEFATAYSVLNSQNPGVTENADAISISDSGIMNKIKNRLISSPESKVKDTNDATLSGFSGLHFA</sequence>
<accession>A0AAV5M6S3</accession>
<feature type="binding site" evidence="11">
    <location>
        <position position="105"/>
    </location>
    <ligand>
        <name>Mn(2+)</name>
        <dbReference type="ChEBI" id="CHEBI:29035"/>
    </ligand>
</feature>
<keyword evidence="4 13" id="KW-0964">Secreted</keyword>
<dbReference type="PANTHER" id="PTHR31238">
    <property type="entry name" value="GERMIN-LIKE PROTEIN SUBFAMILY 3 MEMBER 3"/>
    <property type="match status" value="1"/>
</dbReference>
<keyword evidence="6 13" id="KW-0732">Signal</keyword>
<feature type="disulfide bond" evidence="12">
    <location>
        <begin position="29"/>
        <end position="43"/>
    </location>
</feature>
<evidence type="ECO:0000313" key="15">
    <source>
        <dbReference type="EMBL" id="GKV45520.1"/>
    </source>
</evidence>
<evidence type="ECO:0000256" key="6">
    <source>
        <dbReference type="ARBA" id="ARBA00022729"/>
    </source>
</evidence>
<dbReference type="InterPro" id="IPR014710">
    <property type="entry name" value="RmlC-like_jellyroll"/>
</dbReference>
<dbReference type="SMART" id="SM00835">
    <property type="entry name" value="Cupin_1"/>
    <property type="match status" value="1"/>
</dbReference>
<proteinExistence type="inferred from homology"/>
<comment type="subcellular location">
    <subcellularLocation>
        <location evidence="1 13">Secreted</location>
        <location evidence="1 13">Extracellular space</location>
        <location evidence="1 13">Apoplast</location>
    </subcellularLocation>
</comment>
<evidence type="ECO:0000256" key="8">
    <source>
        <dbReference type="ARBA" id="ARBA00023180"/>
    </source>
</evidence>
<evidence type="ECO:0000256" key="7">
    <source>
        <dbReference type="ARBA" id="ARBA00023157"/>
    </source>
</evidence>
<evidence type="ECO:0000256" key="5">
    <source>
        <dbReference type="ARBA" id="ARBA00022723"/>
    </source>
</evidence>
<organism evidence="15 16">
    <name type="scientific">Rubroshorea leprosula</name>
    <dbReference type="NCBI Taxonomy" id="152421"/>
    <lineage>
        <taxon>Eukaryota</taxon>
        <taxon>Viridiplantae</taxon>
        <taxon>Streptophyta</taxon>
        <taxon>Embryophyta</taxon>
        <taxon>Tracheophyta</taxon>
        <taxon>Spermatophyta</taxon>
        <taxon>Magnoliopsida</taxon>
        <taxon>eudicotyledons</taxon>
        <taxon>Gunneridae</taxon>
        <taxon>Pentapetalae</taxon>
        <taxon>rosids</taxon>
        <taxon>malvids</taxon>
        <taxon>Malvales</taxon>
        <taxon>Dipterocarpaceae</taxon>
        <taxon>Rubroshorea</taxon>
    </lineage>
</organism>
<dbReference type="InterPro" id="IPR019780">
    <property type="entry name" value="Germin_Mn-BS"/>
</dbReference>
<comment type="caution">
    <text evidence="15">The sequence shown here is derived from an EMBL/GenBank/DDBJ whole genome shotgun (WGS) entry which is preliminary data.</text>
</comment>
<evidence type="ECO:0000259" key="14">
    <source>
        <dbReference type="SMART" id="SM00835"/>
    </source>
</evidence>
<feature type="domain" description="Cupin type-1" evidence="14">
    <location>
        <begin position="57"/>
        <end position="205"/>
    </location>
</feature>
<evidence type="ECO:0000256" key="9">
    <source>
        <dbReference type="ARBA" id="ARBA00023211"/>
    </source>
</evidence>
<dbReference type="GO" id="GO:0030145">
    <property type="term" value="F:manganese ion binding"/>
    <property type="evidence" value="ECO:0007669"/>
    <property type="project" value="UniProtKB-UniRule"/>
</dbReference>
<comment type="similarity">
    <text evidence="2 13">Belongs to the germin family.</text>
</comment>
<keyword evidence="3 13" id="KW-0052">Apoplast</keyword>
<dbReference type="InterPro" id="IPR011051">
    <property type="entry name" value="RmlC_Cupin_sf"/>
</dbReference>
<reference evidence="15 16" key="1">
    <citation type="journal article" date="2021" name="Commun. Biol.">
        <title>The genome of Shorea leprosula (Dipterocarpaceae) highlights the ecological relevance of drought in aseasonal tropical rainforests.</title>
        <authorList>
            <person name="Ng K.K.S."/>
            <person name="Kobayashi M.J."/>
            <person name="Fawcett J.A."/>
            <person name="Hatakeyama M."/>
            <person name="Paape T."/>
            <person name="Ng C.H."/>
            <person name="Ang C.C."/>
            <person name="Tnah L.H."/>
            <person name="Lee C.T."/>
            <person name="Nishiyama T."/>
            <person name="Sese J."/>
            <person name="O'Brien M.J."/>
            <person name="Copetti D."/>
            <person name="Mohd Noor M.I."/>
            <person name="Ong R.C."/>
            <person name="Putra M."/>
            <person name="Sireger I.Z."/>
            <person name="Indrioko S."/>
            <person name="Kosugi Y."/>
            <person name="Izuno A."/>
            <person name="Isagi Y."/>
            <person name="Lee S.L."/>
            <person name="Shimizu K.K."/>
        </authorList>
    </citation>
    <scope>NUCLEOTIDE SEQUENCE [LARGE SCALE GENOMIC DNA]</scope>
    <source>
        <strain evidence="15">214</strain>
    </source>
</reference>
<dbReference type="PROSITE" id="PS00725">
    <property type="entry name" value="GERMIN"/>
    <property type="match status" value="1"/>
</dbReference>
<feature type="binding site" evidence="10">
    <location>
        <position position="112"/>
    </location>
    <ligand>
        <name>oxalate</name>
        <dbReference type="ChEBI" id="CHEBI:30623"/>
    </ligand>
</feature>
<dbReference type="Pfam" id="PF00190">
    <property type="entry name" value="Cupin_1"/>
    <property type="match status" value="1"/>
</dbReference>
<dbReference type="InterPro" id="IPR001929">
    <property type="entry name" value="Germin"/>
</dbReference>
<feature type="signal peptide" evidence="13">
    <location>
        <begin position="1"/>
        <end position="20"/>
    </location>
</feature>
<dbReference type="GO" id="GO:0009506">
    <property type="term" value="C:plasmodesma"/>
    <property type="evidence" value="ECO:0007669"/>
    <property type="project" value="UniProtKB-ARBA"/>
</dbReference>
<dbReference type="CDD" id="cd02241">
    <property type="entry name" value="cupin_OxOx"/>
    <property type="match status" value="1"/>
</dbReference>
<evidence type="ECO:0000256" key="12">
    <source>
        <dbReference type="PIRSR" id="PIRSR601929-3"/>
    </source>
</evidence>
<evidence type="ECO:0000256" key="3">
    <source>
        <dbReference type="ARBA" id="ARBA00022523"/>
    </source>
</evidence>
<keyword evidence="7 12" id="KW-1015">Disulfide bond</keyword>
<dbReference type="Gene3D" id="2.60.120.10">
    <property type="entry name" value="Jelly Rolls"/>
    <property type="match status" value="1"/>
</dbReference>
<evidence type="ECO:0000256" key="2">
    <source>
        <dbReference type="ARBA" id="ARBA00007456"/>
    </source>
</evidence>
<dbReference type="EMBL" id="BPVZ01000195">
    <property type="protein sequence ID" value="GKV45520.1"/>
    <property type="molecule type" value="Genomic_DNA"/>
</dbReference>
<evidence type="ECO:0000313" key="16">
    <source>
        <dbReference type="Proteomes" id="UP001054252"/>
    </source>
</evidence>
<evidence type="ECO:0000256" key="11">
    <source>
        <dbReference type="PIRSR" id="PIRSR601929-2"/>
    </source>
</evidence>
<feature type="binding site" evidence="11">
    <location>
        <position position="151"/>
    </location>
    <ligand>
        <name>Mn(2+)</name>
        <dbReference type="ChEBI" id="CHEBI:29035"/>
    </ligand>
</feature>
<dbReference type="InterPro" id="IPR006045">
    <property type="entry name" value="Cupin_1"/>
</dbReference>
<protein>
    <recommendedName>
        <fullName evidence="13">Germin-like protein</fullName>
    </recommendedName>
</protein>
<keyword evidence="16" id="KW-1185">Reference proteome</keyword>
<dbReference type="AlphaFoldDB" id="A0AAV5M6S3"/>
<dbReference type="SUPFAM" id="SSF51182">
    <property type="entry name" value="RmlC-like cupins"/>
    <property type="match status" value="1"/>
</dbReference>
<dbReference type="PRINTS" id="PR00325">
    <property type="entry name" value="GERMIN"/>
</dbReference>